<keyword evidence="5" id="KW-0520">NAD</keyword>
<dbReference type="SUPFAM" id="SSF48179">
    <property type="entry name" value="6-phosphogluconate dehydrogenase C-terminal domain-like"/>
    <property type="match status" value="1"/>
</dbReference>
<dbReference type="Pfam" id="PF02737">
    <property type="entry name" value="3HCDH_N"/>
    <property type="match status" value="1"/>
</dbReference>
<dbReference type="InterPro" id="IPR006176">
    <property type="entry name" value="3-OHacyl-CoA_DH_NAD-bd"/>
</dbReference>
<evidence type="ECO:0000313" key="11">
    <source>
        <dbReference type="EMBL" id="MET3616935.1"/>
    </source>
</evidence>
<dbReference type="InterPro" id="IPR006108">
    <property type="entry name" value="3HC_DH_C"/>
</dbReference>
<accession>A0ABV2J823</accession>
<comment type="pathway">
    <text evidence="1">Lipid metabolism; fatty acid beta-oxidation.</text>
</comment>
<feature type="coiled-coil region" evidence="8">
    <location>
        <begin position="79"/>
        <end position="106"/>
    </location>
</feature>
<evidence type="ECO:0000256" key="4">
    <source>
        <dbReference type="ARBA" id="ARBA00023002"/>
    </source>
</evidence>
<organism evidence="11 12">
    <name type="scientific">Peptoniphilus olsenii</name>
    <dbReference type="NCBI Taxonomy" id="411570"/>
    <lineage>
        <taxon>Bacteria</taxon>
        <taxon>Bacillati</taxon>
        <taxon>Bacillota</taxon>
        <taxon>Tissierellia</taxon>
        <taxon>Tissierellales</taxon>
        <taxon>Peptoniphilaceae</taxon>
        <taxon>Peptoniphilus</taxon>
    </lineage>
</organism>
<dbReference type="Gene3D" id="1.10.1040.10">
    <property type="entry name" value="N-(1-d-carboxylethyl)-l-norvaline Dehydrogenase, domain 2"/>
    <property type="match status" value="1"/>
</dbReference>
<feature type="domain" description="3-hydroxyacyl-CoA dehydrogenase NAD binding" evidence="10">
    <location>
        <begin position="5"/>
        <end position="208"/>
    </location>
</feature>
<comment type="pathway">
    <text evidence="2">Lipid metabolism; butanoate metabolism.</text>
</comment>
<keyword evidence="4 11" id="KW-0560">Oxidoreductase</keyword>
<dbReference type="InterPro" id="IPR013328">
    <property type="entry name" value="6PGD_dom2"/>
</dbReference>
<comment type="catalytic activity">
    <reaction evidence="7">
        <text>a (3S)-3-hydroxyacyl-CoA + NAD(+) = a 3-oxoacyl-CoA + NADH + H(+)</text>
        <dbReference type="Rhea" id="RHEA:22432"/>
        <dbReference type="ChEBI" id="CHEBI:15378"/>
        <dbReference type="ChEBI" id="CHEBI:57318"/>
        <dbReference type="ChEBI" id="CHEBI:57540"/>
        <dbReference type="ChEBI" id="CHEBI:57945"/>
        <dbReference type="ChEBI" id="CHEBI:90726"/>
        <dbReference type="EC" id="1.1.1.35"/>
    </reaction>
</comment>
<dbReference type="InterPro" id="IPR022694">
    <property type="entry name" value="3-OHacyl-CoA_DH"/>
</dbReference>
<comment type="caution">
    <text evidence="11">The sequence shown here is derived from an EMBL/GenBank/DDBJ whole genome shotgun (WGS) entry which is preliminary data.</text>
</comment>
<evidence type="ECO:0000256" key="6">
    <source>
        <dbReference type="ARBA" id="ARBA00023098"/>
    </source>
</evidence>
<gene>
    <name evidence="11" type="ORF">ABID14_000560</name>
</gene>
<keyword evidence="8" id="KW-0175">Coiled coil</keyword>
<protein>
    <submittedName>
        <fullName evidence="11">3-hydroxybutyryl-CoA dehydrogenase</fullName>
        <ecNumber evidence="11">1.1.1.157</ecNumber>
    </submittedName>
</protein>
<evidence type="ECO:0000256" key="2">
    <source>
        <dbReference type="ARBA" id="ARBA00005086"/>
    </source>
</evidence>
<dbReference type="NCBIfam" id="NF006143">
    <property type="entry name" value="PRK08293.1"/>
    <property type="match status" value="1"/>
</dbReference>
<dbReference type="EMBL" id="JBEPMA010000002">
    <property type="protein sequence ID" value="MET3616935.1"/>
    <property type="molecule type" value="Genomic_DNA"/>
</dbReference>
<dbReference type="PIRSF" id="PIRSF000105">
    <property type="entry name" value="HCDH"/>
    <property type="match status" value="1"/>
</dbReference>
<dbReference type="InterPro" id="IPR052242">
    <property type="entry name" value="Mito_3-hydroxyacyl-CoA_DH"/>
</dbReference>
<keyword evidence="3" id="KW-0276">Fatty acid metabolism</keyword>
<dbReference type="Gene3D" id="3.40.50.720">
    <property type="entry name" value="NAD(P)-binding Rossmann-like Domain"/>
    <property type="match status" value="1"/>
</dbReference>
<dbReference type="Proteomes" id="UP001549162">
    <property type="component" value="Unassembled WGS sequence"/>
</dbReference>
<evidence type="ECO:0000256" key="7">
    <source>
        <dbReference type="ARBA" id="ARBA00049556"/>
    </source>
</evidence>
<keyword evidence="12" id="KW-1185">Reference proteome</keyword>
<dbReference type="GO" id="GO:0008691">
    <property type="term" value="F:3-hydroxybutyryl-CoA dehydrogenase activity"/>
    <property type="evidence" value="ECO:0007669"/>
    <property type="project" value="UniProtKB-EC"/>
</dbReference>
<feature type="domain" description="3-hydroxyacyl-CoA dehydrogenase C-terminal" evidence="9">
    <location>
        <begin position="213"/>
        <end position="313"/>
    </location>
</feature>
<evidence type="ECO:0000313" key="12">
    <source>
        <dbReference type="Proteomes" id="UP001549162"/>
    </source>
</evidence>
<dbReference type="InterPro" id="IPR008927">
    <property type="entry name" value="6-PGluconate_DH-like_C_sf"/>
</dbReference>
<evidence type="ECO:0000256" key="5">
    <source>
        <dbReference type="ARBA" id="ARBA00023027"/>
    </source>
</evidence>
<proteinExistence type="predicted"/>
<dbReference type="PANTHER" id="PTHR43561:SF3">
    <property type="entry name" value="HYDROXYACYL-COENZYME A DEHYDROGENASE, MITOCHONDRIAL"/>
    <property type="match status" value="1"/>
</dbReference>
<dbReference type="Pfam" id="PF00725">
    <property type="entry name" value="3HCDH"/>
    <property type="match status" value="1"/>
</dbReference>
<dbReference type="PANTHER" id="PTHR43561">
    <property type="match status" value="1"/>
</dbReference>
<dbReference type="RefSeq" id="WP_354366977.1">
    <property type="nucleotide sequence ID" value="NZ_JBEPMA010000002.1"/>
</dbReference>
<reference evidence="11 12" key="1">
    <citation type="submission" date="2024-06" db="EMBL/GenBank/DDBJ databases">
        <title>Genomic Encyclopedia of Type Strains, Phase IV (KMG-IV): sequencing the most valuable type-strain genomes for metagenomic binning, comparative biology and taxonomic classification.</title>
        <authorList>
            <person name="Goeker M."/>
        </authorList>
    </citation>
    <scope>NUCLEOTIDE SEQUENCE [LARGE SCALE GENOMIC DNA]</scope>
    <source>
        <strain evidence="11 12">DSM 21460</strain>
    </source>
</reference>
<keyword evidence="6" id="KW-0443">Lipid metabolism</keyword>
<evidence type="ECO:0000259" key="10">
    <source>
        <dbReference type="Pfam" id="PF02737"/>
    </source>
</evidence>
<dbReference type="InterPro" id="IPR036291">
    <property type="entry name" value="NAD(P)-bd_dom_sf"/>
</dbReference>
<evidence type="ECO:0000256" key="1">
    <source>
        <dbReference type="ARBA" id="ARBA00005005"/>
    </source>
</evidence>
<evidence type="ECO:0000259" key="9">
    <source>
        <dbReference type="Pfam" id="PF00725"/>
    </source>
</evidence>
<sequence>MNIKKVVVCGGGVLGSQIAFQSQFSGFDTTIWLRSEGSIGRTKPKLIHVKENYMKTIEKMNETHTPMDFARGIADSYENFDYEKSLEKVKEAYENLKIELDMEKAVEDADIVIEAMSEDLNAKIEFYKKLAPFLPEKTILCTNSSSLLPSSFMEYTGRPEKFLALHFANEIHKHNTAEVMMTSKTDPEVFDAVVQFARDIKMIPLQLKKEQPGYLLNSMLIPFLFAGFDLYVNGISTPNDIDAAWKYGTGAIKGPFEIFDIVGLKTAYEIVNALAVRFGESGPYNYKGQAQILAQKIEEGKIGLMAGEGFYKYDKEGNKIN</sequence>
<evidence type="ECO:0000256" key="8">
    <source>
        <dbReference type="SAM" id="Coils"/>
    </source>
</evidence>
<dbReference type="SUPFAM" id="SSF51735">
    <property type="entry name" value="NAD(P)-binding Rossmann-fold domains"/>
    <property type="match status" value="1"/>
</dbReference>
<evidence type="ECO:0000256" key="3">
    <source>
        <dbReference type="ARBA" id="ARBA00022832"/>
    </source>
</evidence>
<dbReference type="EC" id="1.1.1.157" evidence="11"/>
<name>A0ABV2J823_9FIRM</name>